<evidence type="ECO:0000256" key="1">
    <source>
        <dbReference type="ARBA" id="ARBA00004651"/>
    </source>
</evidence>
<keyword evidence="9" id="KW-1185">Reference proteome</keyword>
<accession>A0A511XDL1</accession>
<dbReference type="AlphaFoldDB" id="A0A511XDL1"/>
<comment type="subcellular location">
    <subcellularLocation>
        <location evidence="1">Cell membrane</location>
        <topology evidence="1">Multi-pass membrane protein</topology>
    </subcellularLocation>
</comment>
<dbReference type="InterPro" id="IPR018076">
    <property type="entry name" value="T2SS_GspF_dom"/>
</dbReference>
<protein>
    <recommendedName>
        <fullName evidence="7">Type II secretion system protein GspF domain-containing protein</fullName>
    </recommendedName>
</protein>
<organism evidence="8 9">
    <name type="scientific">Acetobacter nitrogenifigens DSM 23921 = NBRC 105050</name>
    <dbReference type="NCBI Taxonomy" id="1120919"/>
    <lineage>
        <taxon>Bacteria</taxon>
        <taxon>Pseudomonadati</taxon>
        <taxon>Pseudomonadota</taxon>
        <taxon>Alphaproteobacteria</taxon>
        <taxon>Acetobacterales</taxon>
        <taxon>Acetobacteraceae</taxon>
        <taxon>Acetobacter</taxon>
    </lineage>
</organism>
<keyword evidence="2" id="KW-1003">Cell membrane</keyword>
<evidence type="ECO:0000313" key="8">
    <source>
        <dbReference type="EMBL" id="GEN61053.1"/>
    </source>
</evidence>
<dbReference type="EMBL" id="BJYF01000024">
    <property type="protein sequence ID" value="GEN61053.1"/>
    <property type="molecule type" value="Genomic_DNA"/>
</dbReference>
<dbReference type="PANTHER" id="PTHR35007:SF2">
    <property type="entry name" value="PILUS ASSEMBLE PROTEIN"/>
    <property type="match status" value="1"/>
</dbReference>
<dbReference type="STRING" id="1120919.GCA_000429165_03789"/>
<gene>
    <name evidence="8" type="ORF">ANI02nite_29370</name>
</gene>
<evidence type="ECO:0000259" key="7">
    <source>
        <dbReference type="Pfam" id="PF00482"/>
    </source>
</evidence>
<evidence type="ECO:0000256" key="6">
    <source>
        <dbReference type="SAM" id="Phobius"/>
    </source>
</evidence>
<keyword evidence="3 6" id="KW-0812">Transmembrane</keyword>
<feature type="domain" description="Type II secretion system protein GspF" evidence="7">
    <location>
        <begin position="1"/>
        <end position="111"/>
    </location>
</feature>
<reference evidence="8 9" key="1">
    <citation type="submission" date="2019-07" db="EMBL/GenBank/DDBJ databases">
        <title>Whole genome shotgun sequence of Acetobacter nitrogenifigens NBRC 105050.</title>
        <authorList>
            <person name="Hosoyama A."/>
            <person name="Uohara A."/>
            <person name="Ohji S."/>
            <person name="Ichikawa N."/>
        </authorList>
    </citation>
    <scope>NUCLEOTIDE SEQUENCE [LARGE SCALE GENOMIC DNA]</scope>
    <source>
        <strain evidence="8 9">NBRC 105050</strain>
    </source>
</reference>
<evidence type="ECO:0000256" key="4">
    <source>
        <dbReference type="ARBA" id="ARBA00022989"/>
    </source>
</evidence>
<dbReference type="Proteomes" id="UP000321635">
    <property type="component" value="Unassembled WGS sequence"/>
</dbReference>
<evidence type="ECO:0000256" key="2">
    <source>
        <dbReference type="ARBA" id="ARBA00022475"/>
    </source>
</evidence>
<keyword evidence="4 6" id="KW-1133">Transmembrane helix</keyword>
<comment type="caution">
    <text evidence="8">The sequence shown here is derived from an EMBL/GenBank/DDBJ whole genome shotgun (WGS) entry which is preliminary data.</text>
</comment>
<feature type="transmembrane region" description="Helical" evidence="6">
    <location>
        <begin position="93"/>
        <end position="117"/>
    </location>
</feature>
<keyword evidence="5 6" id="KW-0472">Membrane</keyword>
<evidence type="ECO:0000256" key="5">
    <source>
        <dbReference type="ARBA" id="ARBA00023136"/>
    </source>
</evidence>
<dbReference type="PANTHER" id="PTHR35007">
    <property type="entry name" value="INTEGRAL MEMBRANE PROTEIN-RELATED"/>
    <property type="match status" value="1"/>
</dbReference>
<proteinExistence type="predicted"/>
<dbReference type="Pfam" id="PF00482">
    <property type="entry name" value="T2SSF"/>
    <property type="match status" value="1"/>
</dbReference>
<name>A0A511XDL1_9PROT</name>
<evidence type="ECO:0000313" key="9">
    <source>
        <dbReference type="Proteomes" id="UP000321635"/>
    </source>
</evidence>
<sequence>MERVAKEMTYLNRKTASEFLLTVDEMKVNPNHAVVLTGLGMRTGLPAMLRLSSALIQTLETGASLRSVVKVLVAEIREENLIRFETQAARLSVLLTIPMIIFLLPCVFIVIAGPAVIKIIDVLGR</sequence>
<dbReference type="GO" id="GO:0005886">
    <property type="term" value="C:plasma membrane"/>
    <property type="evidence" value="ECO:0007669"/>
    <property type="project" value="UniProtKB-SubCell"/>
</dbReference>
<evidence type="ECO:0000256" key="3">
    <source>
        <dbReference type="ARBA" id="ARBA00022692"/>
    </source>
</evidence>